<evidence type="ECO:0000313" key="8">
    <source>
        <dbReference type="RefSeq" id="XP_024892190.1"/>
    </source>
</evidence>
<keyword evidence="1" id="KW-0479">Metal-binding</keyword>
<gene>
    <name evidence="8" type="primary">LOC112467699</name>
</gene>
<feature type="domain" description="THAP-type" evidence="6">
    <location>
        <begin position="9"/>
        <end position="84"/>
    </location>
</feature>
<evidence type="ECO:0000256" key="5">
    <source>
        <dbReference type="PROSITE-ProRule" id="PRU00309"/>
    </source>
</evidence>
<evidence type="ECO:0000313" key="7">
    <source>
        <dbReference type="Proteomes" id="UP000504618"/>
    </source>
</evidence>
<keyword evidence="4 5" id="KW-0238">DNA-binding</keyword>
<reference evidence="8" key="1">
    <citation type="submission" date="2025-08" db="UniProtKB">
        <authorList>
            <consortium name="RefSeq"/>
        </authorList>
    </citation>
    <scope>IDENTIFICATION</scope>
    <source>
        <tissue evidence="8">Whole body</tissue>
    </source>
</reference>
<dbReference type="SUPFAM" id="SSF57716">
    <property type="entry name" value="Glucocorticoid receptor-like (DNA-binding domain)"/>
    <property type="match status" value="1"/>
</dbReference>
<proteinExistence type="predicted"/>
<organism evidence="7 8">
    <name type="scientific">Temnothorax curvispinosus</name>
    <dbReference type="NCBI Taxonomy" id="300111"/>
    <lineage>
        <taxon>Eukaryota</taxon>
        <taxon>Metazoa</taxon>
        <taxon>Ecdysozoa</taxon>
        <taxon>Arthropoda</taxon>
        <taxon>Hexapoda</taxon>
        <taxon>Insecta</taxon>
        <taxon>Pterygota</taxon>
        <taxon>Neoptera</taxon>
        <taxon>Endopterygota</taxon>
        <taxon>Hymenoptera</taxon>
        <taxon>Apocrita</taxon>
        <taxon>Aculeata</taxon>
        <taxon>Formicoidea</taxon>
        <taxon>Formicidae</taxon>
        <taxon>Myrmicinae</taxon>
        <taxon>Temnothorax</taxon>
    </lineage>
</organism>
<evidence type="ECO:0000256" key="4">
    <source>
        <dbReference type="ARBA" id="ARBA00023125"/>
    </source>
</evidence>
<accession>A0A6J1RH98</accession>
<evidence type="ECO:0000256" key="3">
    <source>
        <dbReference type="ARBA" id="ARBA00022833"/>
    </source>
</evidence>
<dbReference type="GO" id="GO:0008270">
    <property type="term" value="F:zinc ion binding"/>
    <property type="evidence" value="ECO:0007669"/>
    <property type="project" value="UniProtKB-KW"/>
</dbReference>
<sequence length="301" mass="34382">MIHVPETTMSKKCEVRNCTFNTERKYHFPKLVERCKKWIRACGNNNLLKIPHQKLREKVICDAHFEQRFKLSKRLSNIAIPTLYLPDFIDISIDDIPSLYNPEESQQKNIDLPVTATDVAKTLTEYFADLPVTNDLQFDANEIGQIEQIDTASINYSNIDTEKPNCSTPLVEQMGPITLQVTSDDLQFDANEIGQIEQIDTASINYSNIDTEKPNCSTPLVEQMGPITLQVTSDDLQFDAEIGQIEQIDTDGEKQNCSTLVPQCKLKRKLSTKNTIIAGKKKGNKRNRTDLYSQPWRYDLY</sequence>
<dbReference type="GO" id="GO:0003677">
    <property type="term" value="F:DNA binding"/>
    <property type="evidence" value="ECO:0007669"/>
    <property type="project" value="UniProtKB-UniRule"/>
</dbReference>
<protein>
    <submittedName>
        <fullName evidence="8">Uncharacterized protein LOC112467699</fullName>
    </submittedName>
</protein>
<dbReference type="SMART" id="SM00692">
    <property type="entry name" value="DM3"/>
    <property type="match status" value="1"/>
</dbReference>
<dbReference type="GeneID" id="112467699"/>
<dbReference type="SMART" id="SM00980">
    <property type="entry name" value="THAP"/>
    <property type="match status" value="1"/>
</dbReference>
<dbReference type="OrthoDB" id="7608537at2759"/>
<dbReference type="RefSeq" id="XP_024892190.1">
    <property type="nucleotide sequence ID" value="XM_025036422.1"/>
</dbReference>
<dbReference type="InterPro" id="IPR006612">
    <property type="entry name" value="THAP_Znf"/>
</dbReference>
<evidence type="ECO:0000256" key="1">
    <source>
        <dbReference type="ARBA" id="ARBA00022723"/>
    </source>
</evidence>
<evidence type="ECO:0000259" key="6">
    <source>
        <dbReference type="PROSITE" id="PS50950"/>
    </source>
</evidence>
<keyword evidence="3" id="KW-0862">Zinc</keyword>
<dbReference type="Proteomes" id="UP000504618">
    <property type="component" value="Unplaced"/>
</dbReference>
<dbReference type="AlphaFoldDB" id="A0A6J1RH98"/>
<name>A0A6J1RH98_9HYME</name>
<evidence type="ECO:0000256" key="2">
    <source>
        <dbReference type="ARBA" id="ARBA00022771"/>
    </source>
</evidence>
<dbReference type="PROSITE" id="PS50950">
    <property type="entry name" value="ZF_THAP"/>
    <property type="match status" value="1"/>
</dbReference>
<keyword evidence="7" id="KW-1185">Reference proteome</keyword>
<keyword evidence="2 5" id="KW-0863">Zinc-finger</keyword>
<dbReference type="Pfam" id="PF05485">
    <property type="entry name" value="THAP"/>
    <property type="match status" value="1"/>
</dbReference>